<dbReference type="Proteomes" id="UP001630127">
    <property type="component" value="Unassembled WGS sequence"/>
</dbReference>
<comment type="caution">
    <text evidence="1">The sequence shown here is derived from an EMBL/GenBank/DDBJ whole genome shotgun (WGS) entry which is preliminary data.</text>
</comment>
<dbReference type="EMBL" id="JBJUIK010000005">
    <property type="protein sequence ID" value="KAL3527982.1"/>
    <property type="molecule type" value="Genomic_DNA"/>
</dbReference>
<accession>A0ABD3A8D0</accession>
<organism evidence="1 2">
    <name type="scientific">Cinchona calisaya</name>
    <dbReference type="NCBI Taxonomy" id="153742"/>
    <lineage>
        <taxon>Eukaryota</taxon>
        <taxon>Viridiplantae</taxon>
        <taxon>Streptophyta</taxon>
        <taxon>Embryophyta</taxon>
        <taxon>Tracheophyta</taxon>
        <taxon>Spermatophyta</taxon>
        <taxon>Magnoliopsida</taxon>
        <taxon>eudicotyledons</taxon>
        <taxon>Gunneridae</taxon>
        <taxon>Pentapetalae</taxon>
        <taxon>asterids</taxon>
        <taxon>lamiids</taxon>
        <taxon>Gentianales</taxon>
        <taxon>Rubiaceae</taxon>
        <taxon>Cinchonoideae</taxon>
        <taxon>Cinchoneae</taxon>
        <taxon>Cinchona</taxon>
    </lineage>
</organism>
<dbReference type="AlphaFoldDB" id="A0ABD3A8D0"/>
<keyword evidence="2" id="KW-1185">Reference proteome</keyword>
<evidence type="ECO:0000313" key="2">
    <source>
        <dbReference type="Proteomes" id="UP001630127"/>
    </source>
</evidence>
<evidence type="ECO:0000313" key="1">
    <source>
        <dbReference type="EMBL" id="KAL3527982.1"/>
    </source>
</evidence>
<proteinExistence type="predicted"/>
<name>A0ABD3A8D0_9GENT</name>
<sequence>MVPSIIVVDYAVIEALAQNTHLEDETFKLAYGRASRNNNIIGGVLREVGRLNVVGECEKNASNGRGIRIKSSVSGLEPVRGCIINRTEASIGGIIEETSSIPECPCIAGGRLEDVLILSTLAYPTLKGYASGVEQSIEAVRWRTYHR</sequence>
<protein>
    <submittedName>
        <fullName evidence="1">Uncharacterized protein</fullName>
    </submittedName>
</protein>
<gene>
    <name evidence="1" type="ORF">ACH5RR_012638</name>
</gene>
<reference evidence="1 2" key="1">
    <citation type="submission" date="2024-11" db="EMBL/GenBank/DDBJ databases">
        <title>A near-complete genome assembly of Cinchona calisaya.</title>
        <authorList>
            <person name="Lian D.C."/>
            <person name="Zhao X.W."/>
            <person name="Wei L."/>
        </authorList>
    </citation>
    <scope>NUCLEOTIDE SEQUENCE [LARGE SCALE GENOMIC DNA]</scope>
    <source>
        <tissue evidence="1">Nenye</tissue>
    </source>
</reference>